<dbReference type="InterPro" id="IPR002656">
    <property type="entry name" value="Acyl_transf_3_dom"/>
</dbReference>
<feature type="transmembrane region" description="Helical" evidence="1">
    <location>
        <begin position="154"/>
        <end position="172"/>
    </location>
</feature>
<reference evidence="4 5" key="1">
    <citation type="submission" date="2024-03" db="EMBL/GenBank/DDBJ databases">
        <title>Complete genome sequence of the green alga Chloropicon roscoffensis RCC1871.</title>
        <authorList>
            <person name="Lemieux C."/>
            <person name="Pombert J.-F."/>
            <person name="Otis C."/>
            <person name="Turmel M."/>
        </authorList>
    </citation>
    <scope>NUCLEOTIDE SEQUENCE [LARGE SCALE GENOMIC DNA]</scope>
    <source>
        <strain evidence="4 5">RCC1871</strain>
    </source>
</reference>
<dbReference type="PANTHER" id="PTHR36927">
    <property type="entry name" value="BLR4337 PROTEIN"/>
    <property type="match status" value="1"/>
</dbReference>
<feature type="transmembrane region" description="Helical" evidence="1">
    <location>
        <begin position="256"/>
        <end position="275"/>
    </location>
</feature>
<evidence type="ECO:0000259" key="3">
    <source>
        <dbReference type="Pfam" id="PF01757"/>
    </source>
</evidence>
<dbReference type="InterPro" id="IPR050623">
    <property type="entry name" value="Glucan_succinyl_AcylTrfase"/>
</dbReference>
<feature type="transmembrane region" description="Helical" evidence="1">
    <location>
        <begin position="192"/>
        <end position="211"/>
    </location>
</feature>
<keyword evidence="1" id="KW-0812">Transmembrane</keyword>
<evidence type="ECO:0000256" key="1">
    <source>
        <dbReference type="SAM" id="Phobius"/>
    </source>
</evidence>
<keyword evidence="1" id="KW-1133">Transmembrane helix</keyword>
<gene>
    <name evidence="4" type="ORF">HKI87_06g40020</name>
</gene>
<evidence type="ECO:0000256" key="2">
    <source>
        <dbReference type="SAM" id="SignalP"/>
    </source>
</evidence>
<sequence length="495" mass="52866">MASDKRRVALPAAVCVLLLGLAGWRFSSCAEPNLSQPELANAIFNGVNYAALGLIGLGCLFWPGSSGGQDQRAVPVAAPQTSHVGGGGIAYLANLKTFLTVVVVAHHASNQFGGPPIAMPIGTYAYDPRSPIGAAAGTDSFGVFSSALQAVDQMYFMSLFFLVSGIFCPASLDNKGFRAFVLGKILRLGGPLAIFSIILGPATIAWTAHYGGVPVQWAYFAGPCWFILWLLNFSVAYAALATVVPKVVAPKPNPPMLLLLPPLAGLPLSLVFWGISAIPLDAAWGGPGGLGGMVFWSYGAAIYIPFFFAGILAGRSDYLSVIERMPRWAAWALRVQALGLISIIFLCVAQYTIPIPSVRDAGNLNAEFFLNFAPPMYSVVMALTLIQFFHQHVNANNALSRWASSAAYGVYVTHVPIMSALIIAFVEILNYGRDVAIFPFGWPVLAFFGVRGGQPVLLSDAILWGGFLFAFFATALICFPMCSLLRRAPVLDKML</sequence>
<dbReference type="AlphaFoldDB" id="A0AAX4PA90"/>
<protein>
    <submittedName>
        <fullName evidence="4">Acyl_transf_3 domain-containing protein</fullName>
    </submittedName>
</protein>
<dbReference type="Proteomes" id="UP001472866">
    <property type="component" value="Chromosome 06"/>
</dbReference>
<keyword evidence="2" id="KW-0732">Signal</keyword>
<feature type="domain" description="Acyltransferase 3" evidence="3">
    <location>
        <begin position="90"/>
        <end position="479"/>
    </location>
</feature>
<feature type="signal peptide" evidence="2">
    <location>
        <begin position="1"/>
        <end position="29"/>
    </location>
</feature>
<feature type="transmembrane region" description="Helical" evidence="1">
    <location>
        <begin position="410"/>
        <end position="432"/>
    </location>
</feature>
<organism evidence="4 5">
    <name type="scientific">Chloropicon roscoffensis</name>
    <dbReference type="NCBI Taxonomy" id="1461544"/>
    <lineage>
        <taxon>Eukaryota</taxon>
        <taxon>Viridiplantae</taxon>
        <taxon>Chlorophyta</taxon>
        <taxon>Chloropicophyceae</taxon>
        <taxon>Chloropicales</taxon>
        <taxon>Chloropicaceae</taxon>
        <taxon>Chloropicon</taxon>
    </lineage>
</organism>
<dbReference type="PANTHER" id="PTHR36927:SF4">
    <property type="entry name" value="BLR5718 PROTEIN"/>
    <property type="match status" value="1"/>
</dbReference>
<proteinExistence type="predicted"/>
<feature type="transmembrane region" description="Helical" evidence="1">
    <location>
        <begin position="295"/>
        <end position="314"/>
    </location>
</feature>
<dbReference type="EMBL" id="CP151506">
    <property type="protein sequence ID" value="WZN62465.1"/>
    <property type="molecule type" value="Genomic_DNA"/>
</dbReference>
<feature type="chain" id="PRO_5043915271" evidence="2">
    <location>
        <begin position="30"/>
        <end position="495"/>
    </location>
</feature>
<evidence type="ECO:0000313" key="5">
    <source>
        <dbReference type="Proteomes" id="UP001472866"/>
    </source>
</evidence>
<feature type="transmembrane region" description="Helical" evidence="1">
    <location>
        <begin position="461"/>
        <end position="485"/>
    </location>
</feature>
<evidence type="ECO:0000313" key="4">
    <source>
        <dbReference type="EMBL" id="WZN62465.1"/>
    </source>
</evidence>
<feature type="transmembrane region" description="Helical" evidence="1">
    <location>
        <begin position="217"/>
        <end position="244"/>
    </location>
</feature>
<dbReference type="Pfam" id="PF01757">
    <property type="entry name" value="Acyl_transf_3"/>
    <property type="match status" value="1"/>
</dbReference>
<dbReference type="GO" id="GO:0016747">
    <property type="term" value="F:acyltransferase activity, transferring groups other than amino-acyl groups"/>
    <property type="evidence" value="ECO:0007669"/>
    <property type="project" value="InterPro"/>
</dbReference>
<feature type="transmembrane region" description="Helical" evidence="1">
    <location>
        <begin position="335"/>
        <end position="353"/>
    </location>
</feature>
<feature type="transmembrane region" description="Helical" evidence="1">
    <location>
        <begin position="368"/>
        <end position="389"/>
    </location>
</feature>
<keyword evidence="1" id="KW-0472">Membrane</keyword>
<keyword evidence="5" id="KW-1185">Reference proteome</keyword>
<name>A0AAX4PA90_9CHLO</name>
<accession>A0AAX4PA90</accession>